<dbReference type="GO" id="GO:0003676">
    <property type="term" value="F:nucleic acid binding"/>
    <property type="evidence" value="ECO:0007669"/>
    <property type="project" value="InterPro"/>
</dbReference>
<dbReference type="SUPFAM" id="SSF53098">
    <property type="entry name" value="Ribonuclease H-like"/>
    <property type="match status" value="1"/>
</dbReference>
<evidence type="ECO:0000259" key="2">
    <source>
        <dbReference type="PROSITE" id="PS50994"/>
    </source>
</evidence>
<dbReference type="InterPro" id="IPR001584">
    <property type="entry name" value="Integrase_cat-core"/>
</dbReference>
<evidence type="ECO:0000313" key="4">
    <source>
        <dbReference type="Proteomes" id="UP000020103"/>
    </source>
</evidence>
<dbReference type="InterPro" id="IPR036397">
    <property type="entry name" value="RNaseH_sf"/>
</dbReference>
<feature type="domain" description="Integrase catalytic" evidence="2">
    <location>
        <begin position="249"/>
        <end position="479"/>
    </location>
</feature>
<evidence type="ECO:0000313" key="3">
    <source>
        <dbReference type="EMBL" id="EUA45256.1"/>
    </source>
</evidence>
<accession>A0A829PX99</accession>
<dbReference type="InterPro" id="IPR015378">
    <property type="entry name" value="Transposase-like_Mu_C"/>
</dbReference>
<comment type="caution">
    <text evidence="3">The sequence shown here is derived from an EMBL/GenBank/DDBJ whole genome shotgun (WGS) entry which is preliminary data.</text>
</comment>
<reference evidence="3 4" key="1">
    <citation type="submission" date="2013-12" db="EMBL/GenBank/DDBJ databases">
        <authorList>
            <person name="Madinger N."/>
            <person name="Lenaerts A."/>
            <person name="Ordway D."/>
            <person name="DeGroote M.A."/>
            <person name="Parker T."/>
            <person name="Sizemore C."/>
            <person name="Tallon L.J."/>
            <person name="Sadzewicz L.K."/>
            <person name="Sengamalay N."/>
            <person name="Fraser C.M."/>
            <person name="Hine E."/>
            <person name="Shefchek K.A."/>
            <person name="Das S.P."/>
            <person name="Tettelin H."/>
        </authorList>
    </citation>
    <scope>NUCLEOTIDE SEQUENCE [LARGE SCALE GENOMIC DNA]</scope>
    <source>
        <strain evidence="3 4">21</strain>
    </source>
</reference>
<evidence type="ECO:0000256" key="1">
    <source>
        <dbReference type="SAM" id="MobiDB-lite"/>
    </source>
</evidence>
<feature type="compositionally biased region" description="Polar residues" evidence="1">
    <location>
        <begin position="230"/>
        <end position="239"/>
    </location>
</feature>
<dbReference type="GO" id="GO:0015074">
    <property type="term" value="P:DNA integration"/>
    <property type="evidence" value="ECO:0007669"/>
    <property type="project" value="InterPro"/>
</dbReference>
<dbReference type="PROSITE" id="PS50994">
    <property type="entry name" value="INTEGRASE"/>
    <property type="match status" value="1"/>
</dbReference>
<organism evidence="3 4">
    <name type="scientific">Mycobacteroides abscessus 21</name>
    <dbReference type="NCBI Taxonomy" id="1299324"/>
    <lineage>
        <taxon>Bacteria</taxon>
        <taxon>Bacillati</taxon>
        <taxon>Actinomycetota</taxon>
        <taxon>Actinomycetes</taxon>
        <taxon>Mycobacteriales</taxon>
        <taxon>Mycobacteriaceae</taxon>
        <taxon>Mycobacteroides</taxon>
        <taxon>Mycobacteroides abscessus</taxon>
    </lineage>
</organism>
<protein>
    <submittedName>
        <fullName evidence="3">Integrase core domain protein</fullName>
    </submittedName>
</protein>
<feature type="region of interest" description="Disordered" evidence="1">
    <location>
        <begin position="657"/>
        <end position="676"/>
    </location>
</feature>
<feature type="region of interest" description="Disordered" evidence="1">
    <location>
        <begin position="225"/>
        <end position="249"/>
    </location>
</feature>
<gene>
    <name evidence="3" type="ORF">I543_2749</name>
</gene>
<sequence>MRSVRLFDCIEYDSHSWQVVAQEGNTVALKNLMTSRIRKVQIPELLGDPSYLPDLPTRLPDLDQVAVLETLDRSARDRAEFLHRHVVELLTGRTPSDGEGEGTARPEYDPRHPLFKRIATKVAELNADGFAMSARTLRRHVEAYRRDGVAGLVDGRKTRISSPTGRLDPRLVSLLEDALASQTNISTGTRSRVIAVVAREARALGLAVPSKTTIYEALNNLQRSHHPFGNATTRRTQSNRPDRTWGRQAPARPGELIEIDSTPLDLMVVFPDGSTGRVDLTVALDIATRTPCATVVRPVATKGVDAALLLARALTPLSAQPGWEASIALSRSVLPPGMVLDHGALAAAIARKPVIIPETVTVDRGKIYIGTTFLNACERLQISVIKAAPRTPTDKPHIERVFAAINSGFTQHLAGYTGPNVVQRGKTTDQEAFWTLAEVQNLLDIWIAVTWQNKPHPGLRHPAMPKKDLSPNEAFAALSGVAPKPHAALDRDDYIALLPVSYRSIQPYGINFEGLHYDSPQLHPYRGMGSGLPEPAHGRWEVRIDPYRLQSVYVRDHHRGRWIEAHWTLAKQALAPFSLDVLRAARRAVEGRSTAAVDILAEINRIQTSGARTTRERKAAKRDSVNAPIIAALHLYGPTEIDDQPAPRVSEAPLVAAAASARRRRPARRIDEDEEY</sequence>
<proteinExistence type="predicted"/>
<dbReference type="Proteomes" id="UP000020103">
    <property type="component" value="Unassembled WGS sequence"/>
</dbReference>
<dbReference type="AlphaFoldDB" id="A0A829PX99"/>
<dbReference type="Pfam" id="PF09299">
    <property type="entry name" value="Mu-transpos_C"/>
    <property type="match status" value="1"/>
</dbReference>
<name>A0A829PX99_9MYCO</name>
<dbReference type="InterPro" id="IPR012337">
    <property type="entry name" value="RNaseH-like_sf"/>
</dbReference>
<dbReference type="Gene3D" id="3.30.420.10">
    <property type="entry name" value="Ribonuclease H-like superfamily/Ribonuclease H"/>
    <property type="match status" value="1"/>
</dbReference>
<dbReference type="EMBL" id="JAOF01000001">
    <property type="protein sequence ID" value="EUA45256.1"/>
    <property type="molecule type" value="Genomic_DNA"/>
</dbReference>